<dbReference type="AlphaFoldDB" id="A0A0B7A6X4"/>
<reference evidence="2" key="1">
    <citation type="submission" date="2014-12" db="EMBL/GenBank/DDBJ databases">
        <title>Insight into the proteome of Arion vulgaris.</title>
        <authorList>
            <person name="Aradska J."/>
            <person name="Bulat T."/>
            <person name="Smidak R."/>
            <person name="Sarate P."/>
            <person name="Gangsoo J."/>
            <person name="Sialana F."/>
            <person name="Bilban M."/>
            <person name="Lubec G."/>
        </authorList>
    </citation>
    <scope>NUCLEOTIDE SEQUENCE</scope>
    <source>
        <tissue evidence="2">Skin</tissue>
    </source>
</reference>
<gene>
    <name evidence="2" type="primary">ORF100130</name>
</gene>
<accession>A0A0B7A6X4</accession>
<protein>
    <recommendedName>
        <fullName evidence="3">Reelin domain-containing protein</fullName>
    </recommendedName>
</protein>
<dbReference type="InterPro" id="IPR038672">
    <property type="entry name" value="CpcT/CpeT_sf"/>
</dbReference>
<keyword evidence="1" id="KW-0732">Signal</keyword>
<sequence>STTSDMKSFTRHSVAVIALCVLIGQVSAGDVVTDFWKCLNGNYSDINEVNDDISSQPTHDLVVANFIPVTTPALPGPGIYAVETLNGQVLRMKLWSLSAGSKNVVNAKVYTIKTTSISGDFNPGDFLAALKPDDLSSDHDCVANFMQLSSGTFTGGGLGCDDNAVGTNSVYAGIIECDRFEINIPNSAPEATASSPYVLVRQGGSYPLPNIPTA</sequence>
<dbReference type="Gene3D" id="2.40.128.590">
    <property type="entry name" value="CpcT/CpeT domain"/>
    <property type="match status" value="1"/>
</dbReference>
<name>A0A0B7A6X4_9EUPU</name>
<dbReference type="EMBL" id="HACG01029613">
    <property type="protein sequence ID" value="CEK76478.1"/>
    <property type="molecule type" value="Transcribed_RNA"/>
</dbReference>
<proteinExistence type="predicted"/>
<feature type="non-terminal residue" evidence="2">
    <location>
        <position position="1"/>
    </location>
</feature>
<evidence type="ECO:0008006" key="3">
    <source>
        <dbReference type="Google" id="ProtNLM"/>
    </source>
</evidence>
<evidence type="ECO:0000313" key="2">
    <source>
        <dbReference type="EMBL" id="CEK76478.1"/>
    </source>
</evidence>
<organism evidence="2">
    <name type="scientific">Arion vulgaris</name>
    <dbReference type="NCBI Taxonomy" id="1028688"/>
    <lineage>
        <taxon>Eukaryota</taxon>
        <taxon>Metazoa</taxon>
        <taxon>Spiralia</taxon>
        <taxon>Lophotrochozoa</taxon>
        <taxon>Mollusca</taxon>
        <taxon>Gastropoda</taxon>
        <taxon>Heterobranchia</taxon>
        <taxon>Euthyneura</taxon>
        <taxon>Panpulmonata</taxon>
        <taxon>Eupulmonata</taxon>
        <taxon>Stylommatophora</taxon>
        <taxon>Helicina</taxon>
        <taxon>Arionoidea</taxon>
        <taxon>Arionidae</taxon>
        <taxon>Arion</taxon>
    </lineage>
</organism>
<evidence type="ECO:0000256" key="1">
    <source>
        <dbReference type="SAM" id="SignalP"/>
    </source>
</evidence>
<feature type="signal peptide" evidence="1">
    <location>
        <begin position="1"/>
        <end position="28"/>
    </location>
</feature>
<feature type="chain" id="PRO_5002127420" description="Reelin domain-containing protein" evidence="1">
    <location>
        <begin position="29"/>
        <end position="214"/>
    </location>
</feature>